<dbReference type="CDD" id="cd22274">
    <property type="entry name" value="DPBB_EXPA_N"/>
    <property type="match status" value="1"/>
</dbReference>
<dbReference type="Proteomes" id="UP000585474">
    <property type="component" value="Unassembled WGS sequence"/>
</dbReference>
<keyword evidence="13" id="KW-1185">Reference proteome</keyword>
<dbReference type="PRINTS" id="PR01226">
    <property type="entry name" value="EXPANSIN"/>
</dbReference>
<dbReference type="InterPro" id="IPR002963">
    <property type="entry name" value="Expansin"/>
</dbReference>
<dbReference type="GO" id="GO:0071944">
    <property type="term" value="C:cell periphery"/>
    <property type="evidence" value="ECO:0007669"/>
    <property type="project" value="TreeGrafter"/>
</dbReference>
<evidence type="ECO:0000256" key="4">
    <source>
        <dbReference type="ARBA" id="ARBA00022512"/>
    </source>
</evidence>
<organism evidence="12 13">
    <name type="scientific">Actinidia rufa</name>
    <dbReference type="NCBI Taxonomy" id="165716"/>
    <lineage>
        <taxon>Eukaryota</taxon>
        <taxon>Viridiplantae</taxon>
        <taxon>Streptophyta</taxon>
        <taxon>Embryophyta</taxon>
        <taxon>Tracheophyta</taxon>
        <taxon>Spermatophyta</taxon>
        <taxon>Magnoliopsida</taxon>
        <taxon>eudicotyledons</taxon>
        <taxon>Gunneridae</taxon>
        <taxon>Pentapetalae</taxon>
        <taxon>asterids</taxon>
        <taxon>Ericales</taxon>
        <taxon>Actinidiaceae</taxon>
        <taxon>Actinidia</taxon>
    </lineage>
</organism>
<dbReference type="Pfam" id="PF03330">
    <property type="entry name" value="DPBB_1"/>
    <property type="match status" value="1"/>
</dbReference>
<reference evidence="12 13" key="1">
    <citation type="submission" date="2019-07" db="EMBL/GenBank/DDBJ databases">
        <title>De Novo Assembly of kiwifruit Actinidia rufa.</title>
        <authorList>
            <person name="Sugita-Konishi S."/>
            <person name="Sato K."/>
            <person name="Mori E."/>
            <person name="Abe Y."/>
            <person name="Kisaki G."/>
            <person name="Hamano K."/>
            <person name="Suezawa K."/>
            <person name="Otani M."/>
            <person name="Fukuda T."/>
            <person name="Manabe T."/>
            <person name="Gomi K."/>
            <person name="Tabuchi M."/>
            <person name="Akimitsu K."/>
            <person name="Kataoka I."/>
        </authorList>
    </citation>
    <scope>NUCLEOTIDE SEQUENCE [LARGE SCALE GENOMIC DNA]</scope>
    <source>
        <strain evidence="13">cv. Fuchu</strain>
    </source>
</reference>
<sequence>MASSEERRDEPEKEMLHKTKLIQFLGRTTPIVLQNDNGPCPLLAICNVLLLKNNLNLSSDITEVSQEKLLALVAERLIDSNSNVNNKDAEYVENQQQNIGDAIDLLPRLATGIDVNIKFKRIDDFEFTRECAIFDLLDIPLYHGWIVDPSPRRSSNLDFHICSNVLPHLLCLDTGVFFAHSFSGFLFISGDYDLANAIGLKSYNNLMEELVALETNMEREQKKNTEEDFIDFAAATTATLGVPSPCLSRGRSFDDSPLSVSDHHKLRKGDVEEEAELLRVLKLSEAALTRNEGKNKSVSSKESSYVKKFELMLSSFSHKMIIHEAVPKQAVCSETNQATHIDQSACEGVGKCLISKDVVVESSVNVSGHIENAFPDSSGQDIASACENLMHESRGDEEVQKQSASTSDMHGLEDNNCGCDTTKFSSLSSPAADSDFSSGRRQQIDVPHAFTSSADRNEPIYEGEECILESEMKIYEDREPMYEGEVALAEQVDKSTGDSCDASSKDDISPRQGIFLKNSASQLTIYGLFCLQDGLKERELCVFFRNNHFNTMFKFDGELYILATDQGYLNQPDLVWEKLNEVNGDTLFMTGDFKEFKVENHAGNAWDEQNAMSSTSDYLASIDNSSHQNSSFSSDMQLAIALQQQEFEQQPQQSQRNVQQPTVSGSSRLVTGPQSFMWYPKHALSWRDIMQVKAKHAWTRVVEEQWQELCVFQTGTKITKIASQLKKGHIVVHENFCTIAGGACGYGNLFNTGYGTDTAALSSTLFNNGYACGSCYQIKCAQSPWCFKGYPFTTVTATNLCPPNWAEDSNNGGWCNPPRTHFDMSKPAFMKIAQWKAGIVPVMYRRVPCIRQGGLQFAFQGNGYWLLVYVMNVGGAGDISGMWVKGTKTGWMSMSHNWGASYQAFATLSGQALSFKVTSYTTKQPLSPTTSLLPIGTWG</sequence>
<evidence type="ECO:0000313" key="12">
    <source>
        <dbReference type="EMBL" id="GFZ06918.1"/>
    </source>
</evidence>
<evidence type="ECO:0000256" key="3">
    <source>
        <dbReference type="ARBA" id="ARBA00005392"/>
    </source>
</evidence>
<dbReference type="SUPFAM" id="SSF50685">
    <property type="entry name" value="Barwin-like endoglucanases"/>
    <property type="match status" value="1"/>
</dbReference>
<proteinExistence type="inferred from homology"/>
<name>A0A7J0G886_9ERIC</name>
<comment type="subcellular location">
    <subcellularLocation>
        <location evidence="1">Membrane</location>
        <topology evidence="1">Peripheral membrane protein</topology>
    </subcellularLocation>
    <subcellularLocation>
        <location evidence="2">Secreted</location>
        <location evidence="2">Cell wall</location>
    </subcellularLocation>
</comment>
<evidence type="ECO:0000256" key="1">
    <source>
        <dbReference type="ARBA" id="ARBA00004170"/>
    </source>
</evidence>
<dbReference type="PROSITE" id="PS50842">
    <property type="entry name" value="EXPANSIN_EG45"/>
    <property type="match status" value="1"/>
</dbReference>
<dbReference type="GO" id="GO:0009664">
    <property type="term" value="P:plant-type cell wall organization"/>
    <property type="evidence" value="ECO:0007669"/>
    <property type="project" value="InterPro"/>
</dbReference>
<evidence type="ECO:0000256" key="8">
    <source>
        <dbReference type="ARBA" id="ARBA00023316"/>
    </source>
</evidence>
<dbReference type="Gene3D" id="2.40.40.10">
    <property type="entry name" value="RlpA-like domain"/>
    <property type="match status" value="1"/>
</dbReference>
<keyword evidence="6" id="KW-0732">Signal</keyword>
<comment type="caution">
    <text evidence="12">The sequence shown here is derived from an EMBL/GenBank/DDBJ whole genome shotgun (WGS) entry which is preliminary data.</text>
</comment>
<dbReference type="PROSITE" id="PS50843">
    <property type="entry name" value="EXPANSIN_CBD"/>
    <property type="match status" value="1"/>
</dbReference>
<dbReference type="GO" id="GO:0016807">
    <property type="term" value="F:cysteine-type carboxypeptidase activity"/>
    <property type="evidence" value="ECO:0007669"/>
    <property type="project" value="TreeGrafter"/>
</dbReference>
<accession>A0A7J0G886</accession>
<evidence type="ECO:0000256" key="2">
    <source>
        <dbReference type="ARBA" id="ARBA00004191"/>
    </source>
</evidence>
<dbReference type="GO" id="GO:0005576">
    <property type="term" value="C:extracellular region"/>
    <property type="evidence" value="ECO:0007669"/>
    <property type="project" value="InterPro"/>
</dbReference>
<dbReference type="GO" id="GO:0071108">
    <property type="term" value="P:protein K48-linked deubiquitination"/>
    <property type="evidence" value="ECO:0007669"/>
    <property type="project" value="TreeGrafter"/>
</dbReference>
<dbReference type="GO" id="GO:1990380">
    <property type="term" value="F:K48-linked deubiquitinase activity"/>
    <property type="evidence" value="ECO:0007669"/>
    <property type="project" value="InterPro"/>
</dbReference>
<evidence type="ECO:0000259" key="10">
    <source>
        <dbReference type="PROSITE" id="PS50842"/>
    </source>
</evidence>
<dbReference type="InterPro" id="IPR036908">
    <property type="entry name" value="RlpA-like_sf"/>
</dbReference>
<dbReference type="InterPro" id="IPR007117">
    <property type="entry name" value="Expansin_CBD"/>
</dbReference>
<dbReference type="EMBL" id="BJWL01000018">
    <property type="protein sequence ID" value="GFZ06918.1"/>
    <property type="molecule type" value="Genomic_DNA"/>
</dbReference>
<dbReference type="InterPro" id="IPR007118">
    <property type="entry name" value="Expan_Lol_pI"/>
</dbReference>
<dbReference type="PANTHER" id="PTHR18063:SF6">
    <property type="entry name" value="UBIQUITIN CARBOXYL-TERMINAL HYDROLASE"/>
    <property type="match status" value="1"/>
</dbReference>
<dbReference type="GO" id="GO:0016020">
    <property type="term" value="C:membrane"/>
    <property type="evidence" value="ECO:0007669"/>
    <property type="project" value="UniProtKB-SubCell"/>
</dbReference>
<keyword evidence="4" id="KW-0134">Cell wall</keyword>
<keyword evidence="7" id="KW-0472">Membrane</keyword>
<feature type="domain" description="Expansin-like CBD" evidence="11">
    <location>
        <begin position="864"/>
        <end position="939"/>
    </location>
</feature>
<evidence type="ECO:0000256" key="9">
    <source>
        <dbReference type="SAM" id="MobiDB-lite"/>
    </source>
</evidence>
<dbReference type="PANTHER" id="PTHR18063">
    <property type="entry name" value="NF-E2 INDUCIBLE PROTEIN"/>
    <property type="match status" value="1"/>
</dbReference>
<dbReference type="SUPFAM" id="SSF49590">
    <property type="entry name" value="PHL pollen allergen"/>
    <property type="match status" value="1"/>
</dbReference>
<feature type="region of interest" description="Disordered" evidence="9">
    <location>
        <begin position="392"/>
        <end position="412"/>
    </location>
</feature>
<evidence type="ECO:0000256" key="6">
    <source>
        <dbReference type="ARBA" id="ARBA00022729"/>
    </source>
</evidence>
<dbReference type="Gene3D" id="2.60.40.760">
    <property type="entry name" value="Expansin, cellulose-binding-like domain"/>
    <property type="match status" value="1"/>
</dbReference>
<evidence type="ECO:0000313" key="13">
    <source>
        <dbReference type="Proteomes" id="UP000585474"/>
    </source>
</evidence>
<evidence type="ECO:0000256" key="5">
    <source>
        <dbReference type="ARBA" id="ARBA00022525"/>
    </source>
</evidence>
<feature type="domain" description="Expansin-like EG45" evidence="10">
    <location>
        <begin position="741"/>
        <end position="854"/>
    </location>
</feature>
<dbReference type="SMART" id="SM00837">
    <property type="entry name" value="DPBB_1"/>
    <property type="match status" value="1"/>
</dbReference>
<dbReference type="Pfam" id="PF04424">
    <property type="entry name" value="MINDY_DUB"/>
    <property type="match status" value="2"/>
</dbReference>
<dbReference type="GO" id="GO:0009653">
    <property type="term" value="P:anatomical structure morphogenesis"/>
    <property type="evidence" value="ECO:0007669"/>
    <property type="project" value="UniProtKB-ARBA"/>
</dbReference>
<dbReference type="InterPro" id="IPR007518">
    <property type="entry name" value="MINDY"/>
</dbReference>
<keyword evidence="8" id="KW-0961">Cell wall biogenesis/degradation</keyword>
<comment type="similarity">
    <text evidence="3">Belongs to the expansin family. Expansin A subfamily.</text>
</comment>
<protein>
    <submittedName>
        <fullName evidence="12">FAM63A-like protein</fullName>
    </submittedName>
</protein>
<gene>
    <name evidence="12" type="ORF">Acr_18g0010880</name>
</gene>
<dbReference type="InterPro" id="IPR007112">
    <property type="entry name" value="Expansin/allergen_DPBB_dom"/>
</dbReference>
<evidence type="ECO:0000259" key="11">
    <source>
        <dbReference type="PROSITE" id="PS50843"/>
    </source>
</evidence>
<dbReference type="PRINTS" id="PR01225">
    <property type="entry name" value="EXPANSNFAMLY"/>
</dbReference>
<dbReference type="InterPro" id="IPR036749">
    <property type="entry name" value="Expansin_CBD_sf"/>
</dbReference>
<evidence type="ECO:0000256" key="7">
    <source>
        <dbReference type="ARBA" id="ARBA00023136"/>
    </source>
</evidence>
<dbReference type="OrthoDB" id="10261212at2759"/>
<dbReference type="InterPro" id="IPR009009">
    <property type="entry name" value="RlpA-like_DPBB"/>
</dbReference>
<dbReference type="GO" id="GO:0005829">
    <property type="term" value="C:cytosol"/>
    <property type="evidence" value="ECO:0007669"/>
    <property type="project" value="TreeGrafter"/>
</dbReference>
<dbReference type="AlphaFoldDB" id="A0A7J0G886"/>
<dbReference type="InterPro" id="IPR033979">
    <property type="entry name" value="MINDY_domain"/>
</dbReference>
<keyword evidence="5" id="KW-0964">Secreted</keyword>
<dbReference type="GO" id="GO:0004843">
    <property type="term" value="F:cysteine-type deubiquitinase activity"/>
    <property type="evidence" value="ECO:0007669"/>
    <property type="project" value="InterPro"/>
</dbReference>
<dbReference type="Pfam" id="PF01357">
    <property type="entry name" value="Expansin_C"/>
    <property type="match status" value="1"/>
</dbReference>